<dbReference type="InterPro" id="IPR003661">
    <property type="entry name" value="HisK_dim/P_dom"/>
</dbReference>
<evidence type="ECO:0000256" key="4">
    <source>
        <dbReference type="ARBA" id="ARBA00022475"/>
    </source>
</evidence>
<dbReference type="Pfam" id="PF02518">
    <property type="entry name" value="HATPase_c"/>
    <property type="match status" value="1"/>
</dbReference>
<feature type="domain" description="Histidine kinase" evidence="11">
    <location>
        <begin position="215"/>
        <end position="451"/>
    </location>
</feature>
<dbReference type="InterPro" id="IPR050980">
    <property type="entry name" value="2C_sensor_his_kinase"/>
</dbReference>
<dbReference type="InterPro" id="IPR004358">
    <property type="entry name" value="Sig_transdc_His_kin-like_C"/>
</dbReference>
<dbReference type="GO" id="GO:0005524">
    <property type="term" value="F:ATP binding"/>
    <property type="evidence" value="ECO:0007669"/>
    <property type="project" value="UniProtKB-KW"/>
</dbReference>
<evidence type="ECO:0000256" key="6">
    <source>
        <dbReference type="ARBA" id="ARBA00022679"/>
    </source>
</evidence>
<keyword evidence="8 13" id="KW-0418">Kinase</keyword>
<dbReference type="InterPro" id="IPR005467">
    <property type="entry name" value="His_kinase_dom"/>
</dbReference>
<evidence type="ECO:0000256" key="1">
    <source>
        <dbReference type="ARBA" id="ARBA00000085"/>
    </source>
</evidence>
<evidence type="ECO:0000313" key="13">
    <source>
        <dbReference type="EMBL" id="GAC14743.1"/>
    </source>
</evidence>
<dbReference type="SMART" id="SM00387">
    <property type="entry name" value="HATPase_c"/>
    <property type="match status" value="1"/>
</dbReference>
<dbReference type="SMART" id="SM00388">
    <property type="entry name" value="HisKA"/>
    <property type="match status" value="1"/>
</dbReference>
<keyword evidence="10" id="KW-1133">Transmembrane helix</keyword>
<dbReference type="AlphaFoldDB" id="K6YDM1"/>
<dbReference type="InterPro" id="IPR036097">
    <property type="entry name" value="HisK_dim/P_sf"/>
</dbReference>
<name>K6YDM1_9ALTE</name>
<dbReference type="OrthoDB" id="9804645at2"/>
<sequence length="454" mass="51683">MNKLIIHIVLTVTLSLFGFGWLIDEFVYHSTSQNNEQNSSENVLLDGFINHLNEVPNEQLKSTVAKLSQQFDADLVLVSIDDFAFDDDIFTELATTGIQLASENEFFLLKRLTNHSDYLLKLTVNNSVEQGRQLELFLTLFLYFGVSIAVVLWMSPLIQRLKKLTNFANEFGKGNLSVRVKPAKYSQINVLENSFNKMASQIEHLIEENRLLANSLSHDLRTPVACFRFALDASISEPDIDKKNGYLRRLEQDVDNIEGMLNAFLDYASMERKGMHLDYRATDVHDFLEAIVNDLKPIAKDKGINLQFNSVISDRYSTFDNSWMYRVYINLITNAISYAKSDVTVNLFNRAEQSSAKIKIICVICDDGPGIPEQDLNKVFQAFVRLDSSRKRNGENFGLGLAIVQRVVDWHGFQIAFLSKDDLKFELREVAQHCELERLGAVVKLTMPVDANLN</sequence>
<dbReference type="PROSITE" id="PS50109">
    <property type="entry name" value="HIS_KIN"/>
    <property type="match status" value="1"/>
</dbReference>
<gene>
    <name evidence="13" type="ORF">GLIP_2115</name>
</gene>
<keyword evidence="6 13" id="KW-0808">Transferase</keyword>
<dbReference type="PANTHER" id="PTHR44936:SF10">
    <property type="entry name" value="SENSOR PROTEIN RSTB"/>
    <property type="match status" value="1"/>
</dbReference>
<evidence type="ECO:0000259" key="12">
    <source>
        <dbReference type="PROSITE" id="PS50885"/>
    </source>
</evidence>
<keyword evidence="4" id="KW-1003">Cell membrane</keyword>
<dbReference type="InterPro" id="IPR036890">
    <property type="entry name" value="HATPase_C_sf"/>
</dbReference>
<evidence type="ECO:0000313" key="14">
    <source>
        <dbReference type="Proteomes" id="UP000006334"/>
    </source>
</evidence>
<evidence type="ECO:0000256" key="7">
    <source>
        <dbReference type="ARBA" id="ARBA00022741"/>
    </source>
</evidence>
<keyword evidence="14" id="KW-1185">Reference proteome</keyword>
<evidence type="ECO:0000256" key="2">
    <source>
        <dbReference type="ARBA" id="ARBA00004651"/>
    </source>
</evidence>
<dbReference type="PRINTS" id="PR00344">
    <property type="entry name" value="BCTRLSENSOR"/>
</dbReference>
<dbReference type="PROSITE" id="PS50885">
    <property type="entry name" value="HAMP"/>
    <property type="match status" value="1"/>
</dbReference>
<proteinExistence type="predicted"/>
<dbReference type="GO" id="GO:0000155">
    <property type="term" value="F:phosphorelay sensor kinase activity"/>
    <property type="evidence" value="ECO:0007669"/>
    <property type="project" value="InterPro"/>
</dbReference>
<dbReference type="RefSeq" id="WP_008844559.1">
    <property type="nucleotide sequence ID" value="NZ_BAEN01000041.1"/>
</dbReference>
<dbReference type="Proteomes" id="UP000006334">
    <property type="component" value="Unassembled WGS sequence"/>
</dbReference>
<comment type="catalytic activity">
    <reaction evidence="1">
        <text>ATP + protein L-histidine = ADP + protein N-phospho-L-histidine.</text>
        <dbReference type="EC" id="2.7.13.3"/>
    </reaction>
</comment>
<dbReference type="CDD" id="cd00082">
    <property type="entry name" value="HisKA"/>
    <property type="match status" value="1"/>
</dbReference>
<dbReference type="Gene3D" id="1.10.287.130">
    <property type="match status" value="1"/>
</dbReference>
<dbReference type="Gene3D" id="3.30.565.10">
    <property type="entry name" value="Histidine kinase-like ATPase, C-terminal domain"/>
    <property type="match status" value="1"/>
</dbReference>
<evidence type="ECO:0000256" key="8">
    <source>
        <dbReference type="ARBA" id="ARBA00022777"/>
    </source>
</evidence>
<evidence type="ECO:0000259" key="11">
    <source>
        <dbReference type="PROSITE" id="PS50109"/>
    </source>
</evidence>
<dbReference type="PANTHER" id="PTHR44936">
    <property type="entry name" value="SENSOR PROTEIN CREC"/>
    <property type="match status" value="1"/>
</dbReference>
<dbReference type="eggNOG" id="COG2205">
    <property type="taxonomic scope" value="Bacteria"/>
</dbReference>
<dbReference type="Pfam" id="PF00512">
    <property type="entry name" value="HisKA"/>
    <property type="match status" value="1"/>
</dbReference>
<dbReference type="InterPro" id="IPR003594">
    <property type="entry name" value="HATPase_dom"/>
</dbReference>
<dbReference type="EC" id="2.7.13.3" evidence="3"/>
<dbReference type="InterPro" id="IPR003660">
    <property type="entry name" value="HAMP_dom"/>
</dbReference>
<dbReference type="SUPFAM" id="SSF158472">
    <property type="entry name" value="HAMP domain-like"/>
    <property type="match status" value="1"/>
</dbReference>
<dbReference type="GO" id="GO:0005886">
    <property type="term" value="C:plasma membrane"/>
    <property type="evidence" value="ECO:0007669"/>
    <property type="project" value="UniProtKB-SubCell"/>
</dbReference>
<dbReference type="SUPFAM" id="SSF55874">
    <property type="entry name" value="ATPase domain of HSP90 chaperone/DNA topoisomerase II/histidine kinase"/>
    <property type="match status" value="1"/>
</dbReference>
<comment type="subcellular location">
    <subcellularLocation>
        <location evidence="2">Cell membrane</location>
        <topology evidence="2">Multi-pass membrane protein</topology>
    </subcellularLocation>
</comment>
<feature type="transmembrane region" description="Helical" evidence="10">
    <location>
        <begin position="136"/>
        <end position="154"/>
    </location>
</feature>
<keyword evidence="9" id="KW-0067">ATP-binding</keyword>
<dbReference type="CDD" id="cd06225">
    <property type="entry name" value="HAMP"/>
    <property type="match status" value="1"/>
</dbReference>
<feature type="domain" description="HAMP" evidence="12">
    <location>
        <begin position="155"/>
        <end position="207"/>
    </location>
</feature>
<dbReference type="SUPFAM" id="SSF47384">
    <property type="entry name" value="Homodimeric domain of signal transducing histidine kinase"/>
    <property type="match status" value="1"/>
</dbReference>
<feature type="transmembrane region" description="Helical" evidence="10">
    <location>
        <begin position="5"/>
        <end position="23"/>
    </location>
</feature>
<keyword evidence="5" id="KW-0597">Phosphoprotein</keyword>
<keyword evidence="10" id="KW-0472">Membrane</keyword>
<keyword evidence="10" id="KW-0812">Transmembrane</keyword>
<reference evidence="13 14" key="1">
    <citation type="journal article" date="2017" name="Antonie Van Leeuwenhoek">
        <title>Rhizobium rhizosphaerae sp. nov., a novel species isolated from rice rhizosphere.</title>
        <authorList>
            <person name="Zhao J.J."/>
            <person name="Zhang J."/>
            <person name="Zhang R.J."/>
            <person name="Zhang C.W."/>
            <person name="Yin H.Q."/>
            <person name="Zhang X.X."/>
        </authorList>
    </citation>
    <scope>NUCLEOTIDE SEQUENCE [LARGE SCALE GENOMIC DNA]</scope>
    <source>
        <strain evidence="13 14">E3</strain>
    </source>
</reference>
<evidence type="ECO:0000256" key="9">
    <source>
        <dbReference type="ARBA" id="ARBA00022840"/>
    </source>
</evidence>
<keyword evidence="7" id="KW-0547">Nucleotide-binding</keyword>
<evidence type="ECO:0000256" key="5">
    <source>
        <dbReference type="ARBA" id="ARBA00022553"/>
    </source>
</evidence>
<accession>K6YDM1</accession>
<protein>
    <recommendedName>
        <fullName evidence="3">histidine kinase</fullName>
        <ecNumber evidence="3">2.7.13.3</ecNumber>
    </recommendedName>
</protein>
<organism evidence="13 14">
    <name type="scientific">Aliiglaciecola lipolytica E3</name>
    <dbReference type="NCBI Taxonomy" id="1127673"/>
    <lineage>
        <taxon>Bacteria</taxon>
        <taxon>Pseudomonadati</taxon>
        <taxon>Pseudomonadota</taxon>
        <taxon>Gammaproteobacteria</taxon>
        <taxon>Alteromonadales</taxon>
        <taxon>Alteromonadaceae</taxon>
        <taxon>Aliiglaciecola</taxon>
    </lineage>
</organism>
<evidence type="ECO:0000256" key="10">
    <source>
        <dbReference type="SAM" id="Phobius"/>
    </source>
</evidence>
<dbReference type="STRING" id="1127673.GLIP_2115"/>
<dbReference type="Gene3D" id="6.10.340.10">
    <property type="match status" value="1"/>
</dbReference>
<comment type="caution">
    <text evidence="13">The sequence shown here is derived from an EMBL/GenBank/DDBJ whole genome shotgun (WGS) entry which is preliminary data.</text>
</comment>
<dbReference type="EMBL" id="BAEN01000041">
    <property type="protein sequence ID" value="GAC14743.1"/>
    <property type="molecule type" value="Genomic_DNA"/>
</dbReference>
<evidence type="ECO:0000256" key="3">
    <source>
        <dbReference type="ARBA" id="ARBA00012438"/>
    </source>
</evidence>